<protein>
    <submittedName>
        <fullName evidence="1">Uncharacterized protein</fullName>
    </submittedName>
</protein>
<reference evidence="1" key="1">
    <citation type="submission" date="2020-08" db="EMBL/GenBank/DDBJ databases">
        <title>Multicomponent nature underlies the extraordinary mechanical properties of spider dragline silk.</title>
        <authorList>
            <person name="Kono N."/>
            <person name="Nakamura H."/>
            <person name="Mori M."/>
            <person name="Yoshida Y."/>
            <person name="Ohtoshi R."/>
            <person name="Malay A.D."/>
            <person name="Moran D.A.P."/>
            <person name="Tomita M."/>
            <person name="Numata K."/>
            <person name="Arakawa K."/>
        </authorList>
    </citation>
    <scope>NUCLEOTIDE SEQUENCE</scope>
</reference>
<evidence type="ECO:0000313" key="1">
    <source>
        <dbReference type="EMBL" id="GFS54342.1"/>
    </source>
</evidence>
<comment type="caution">
    <text evidence="1">The sequence shown here is derived from an EMBL/GenBank/DDBJ whole genome shotgun (WGS) entry which is preliminary data.</text>
</comment>
<proteinExistence type="predicted"/>
<name>A0A8X6MI62_NEPPI</name>
<sequence length="99" mass="10664">MTSEEGAEGVFLLIASANRGDGFKMLGSCPEDNERWFLKHCSSSVMPQKVDLGTPKGSLGTLKVNLGLSKMGLGASKVSFGTSKVVLERQISCGRNWLW</sequence>
<keyword evidence="2" id="KW-1185">Reference proteome</keyword>
<accession>A0A8X6MI62</accession>
<dbReference type="EMBL" id="BMAW01046244">
    <property type="protein sequence ID" value="GFS54342.1"/>
    <property type="molecule type" value="Genomic_DNA"/>
</dbReference>
<gene>
    <name evidence="1" type="ORF">NPIL_170031</name>
</gene>
<evidence type="ECO:0000313" key="2">
    <source>
        <dbReference type="Proteomes" id="UP000887013"/>
    </source>
</evidence>
<dbReference type="Proteomes" id="UP000887013">
    <property type="component" value="Unassembled WGS sequence"/>
</dbReference>
<organism evidence="1 2">
    <name type="scientific">Nephila pilipes</name>
    <name type="common">Giant wood spider</name>
    <name type="synonym">Nephila maculata</name>
    <dbReference type="NCBI Taxonomy" id="299642"/>
    <lineage>
        <taxon>Eukaryota</taxon>
        <taxon>Metazoa</taxon>
        <taxon>Ecdysozoa</taxon>
        <taxon>Arthropoda</taxon>
        <taxon>Chelicerata</taxon>
        <taxon>Arachnida</taxon>
        <taxon>Araneae</taxon>
        <taxon>Araneomorphae</taxon>
        <taxon>Entelegynae</taxon>
        <taxon>Araneoidea</taxon>
        <taxon>Nephilidae</taxon>
        <taxon>Nephila</taxon>
    </lineage>
</organism>
<dbReference type="AlphaFoldDB" id="A0A8X6MI62"/>